<keyword evidence="2" id="KW-1185">Reference proteome</keyword>
<dbReference type="GeneID" id="54547232"/>
<evidence type="ECO:0000313" key="2">
    <source>
        <dbReference type="Proteomes" id="UP000800097"/>
    </source>
</evidence>
<gene>
    <name evidence="1" type="ORF">EI97DRAFT_241292</name>
</gene>
<dbReference type="AlphaFoldDB" id="A0A6A6J634"/>
<sequence>MKLETRCLFHSRGHWVRLGWFGCGARETPPLNWPITPLRPGETPKVPELHLATMVTRRQSPPHPLVLSCLFCPPRPAPAASITSKVVHRRCWLFHASQSRTHKAPCSTRVNMATAFQAFQASLLAVGVGNSWARRQTTLSHLPMAFSRRKVSTLVPTP</sequence>
<name>A0A6A6J634_WESOR</name>
<protein>
    <submittedName>
        <fullName evidence="1">Uncharacterized protein</fullName>
    </submittedName>
</protein>
<dbReference type="Proteomes" id="UP000800097">
    <property type="component" value="Unassembled WGS sequence"/>
</dbReference>
<dbReference type="RefSeq" id="XP_033649391.1">
    <property type="nucleotide sequence ID" value="XM_033794057.1"/>
</dbReference>
<dbReference type="EMBL" id="ML986531">
    <property type="protein sequence ID" value="KAF2271852.1"/>
    <property type="molecule type" value="Genomic_DNA"/>
</dbReference>
<organism evidence="1 2">
    <name type="scientific">Westerdykella ornata</name>
    <dbReference type="NCBI Taxonomy" id="318751"/>
    <lineage>
        <taxon>Eukaryota</taxon>
        <taxon>Fungi</taxon>
        <taxon>Dikarya</taxon>
        <taxon>Ascomycota</taxon>
        <taxon>Pezizomycotina</taxon>
        <taxon>Dothideomycetes</taxon>
        <taxon>Pleosporomycetidae</taxon>
        <taxon>Pleosporales</taxon>
        <taxon>Sporormiaceae</taxon>
        <taxon>Westerdykella</taxon>
    </lineage>
</organism>
<reference evidence="1" key="1">
    <citation type="journal article" date="2020" name="Stud. Mycol.">
        <title>101 Dothideomycetes genomes: a test case for predicting lifestyles and emergence of pathogens.</title>
        <authorList>
            <person name="Haridas S."/>
            <person name="Albert R."/>
            <person name="Binder M."/>
            <person name="Bloem J."/>
            <person name="Labutti K."/>
            <person name="Salamov A."/>
            <person name="Andreopoulos B."/>
            <person name="Baker S."/>
            <person name="Barry K."/>
            <person name="Bills G."/>
            <person name="Bluhm B."/>
            <person name="Cannon C."/>
            <person name="Castanera R."/>
            <person name="Culley D."/>
            <person name="Daum C."/>
            <person name="Ezra D."/>
            <person name="Gonzalez J."/>
            <person name="Henrissat B."/>
            <person name="Kuo A."/>
            <person name="Liang C."/>
            <person name="Lipzen A."/>
            <person name="Lutzoni F."/>
            <person name="Magnuson J."/>
            <person name="Mondo S."/>
            <person name="Nolan M."/>
            <person name="Ohm R."/>
            <person name="Pangilinan J."/>
            <person name="Park H.-J."/>
            <person name="Ramirez L."/>
            <person name="Alfaro M."/>
            <person name="Sun H."/>
            <person name="Tritt A."/>
            <person name="Yoshinaga Y."/>
            <person name="Zwiers L.-H."/>
            <person name="Turgeon B."/>
            <person name="Goodwin S."/>
            <person name="Spatafora J."/>
            <person name="Crous P."/>
            <person name="Grigoriev I."/>
        </authorList>
    </citation>
    <scope>NUCLEOTIDE SEQUENCE</scope>
    <source>
        <strain evidence="1">CBS 379.55</strain>
    </source>
</reference>
<proteinExistence type="predicted"/>
<evidence type="ECO:0000313" key="1">
    <source>
        <dbReference type="EMBL" id="KAF2271852.1"/>
    </source>
</evidence>
<accession>A0A6A6J634</accession>